<gene>
    <name evidence="2" type="ORF">C9374_000704</name>
</gene>
<comment type="caution">
    <text evidence="2">The sequence shown here is derived from an EMBL/GenBank/DDBJ whole genome shotgun (WGS) entry which is preliminary data.</text>
</comment>
<protein>
    <submittedName>
        <fullName evidence="2">Uncharacterized protein</fullName>
    </submittedName>
</protein>
<dbReference type="EMBL" id="PYSW02000010">
    <property type="protein sequence ID" value="KAG2388540.1"/>
    <property type="molecule type" value="Genomic_DNA"/>
</dbReference>
<accession>A0AA88KM42</accession>
<feature type="region of interest" description="Disordered" evidence="1">
    <location>
        <begin position="44"/>
        <end position="65"/>
    </location>
</feature>
<organism evidence="2 3">
    <name type="scientific">Naegleria lovaniensis</name>
    <name type="common">Amoeba</name>
    <dbReference type="NCBI Taxonomy" id="51637"/>
    <lineage>
        <taxon>Eukaryota</taxon>
        <taxon>Discoba</taxon>
        <taxon>Heterolobosea</taxon>
        <taxon>Tetramitia</taxon>
        <taxon>Eutetramitia</taxon>
        <taxon>Vahlkampfiidae</taxon>
        <taxon>Naegleria</taxon>
    </lineage>
</organism>
<evidence type="ECO:0000256" key="1">
    <source>
        <dbReference type="SAM" id="MobiDB-lite"/>
    </source>
</evidence>
<evidence type="ECO:0000313" key="3">
    <source>
        <dbReference type="Proteomes" id="UP000816034"/>
    </source>
</evidence>
<dbReference type="RefSeq" id="XP_044552532.1">
    <property type="nucleotide sequence ID" value="XM_044696967.1"/>
</dbReference>
<sequence>MKFLSEESLLDAYSSVHQNPCSATLANLTQFTTPSSLVSMITGEFSSSSSENPKHNSPSSRYDHIFRPSLTSTTTTTIDPTNNHPLMIEPQYGLSTTTLHQKESLKKDLSVRNDDDESFLLGSSSCSLKSNNNDQPFSGSNSTLLTRNDKDAEQYTNKENFKHSNTSKMNTTTNKLLVSPKDNVLRRNAPRTPHKSLSSLSSPLLSTTPKSSKAFIQSPQSHDSFSSPQPERSPLLDSNQKRRRPRQSSLSSPMAKLDLKTPPSSIRNQSSLKTCSLTLACSSPCMSSESSKKRKNIPTASTSSGFNFNDIFTPPAVKKKKIPDEQLVNVLVGEEEQVEDHLETSMFMLDLFKTPPPVTTRNKSKATELFEESDGILKCVVSNLTSGTLESCENAPSIFEKEDGEVVTTFLSTRNKMKSSIPVEEVDSTDGESCR</sequence>
<keyword evidence="3" id="KW-1185">Reference proteome</keyword>
<dbReference type="GeneID" id="68093166"/>
<proteinExistence type="predicted"/>
<name>A0AA88KM42_NAELO</name>
<dbReference type="AlphaFoldDB" id="A0AA88KM42"/>
<feature type="compositionally biased region" description="Polar residues" evidence="1">
    <location>
        <begin position="123"/>
        <end position="146"/>
    </location>
</feature>
<feature type="region of interest" description="Disordered" evidence="1">
    <location>
        <begin position="123"/>
        <end position="270"/>
    </location>
</feature>
<feature type="compositionally biased region" description="Low complexity" evidence="1">
    <location>
        <begin position="46"/>
        <end position="60"/>
    </location>
</feature>
<evidence type="ECO:0000313" key="2">
    <source>
        <dbReference type="EMBL" id="KAG2388540.1"/>
    </source>
</evidence>
<feature type="compositionally biased region" description="Low complexity" evidence="1">
    <location>
        <begin position="164"/>
        <end position="175"/>
    </location>
</feature>
<reference evidence="2 3" key="1">
    <citation type="journal article" date="2018" name="BMC Genomics">
        <title>The genome of Naegleria lovaniensis, the basis for a comparative approach to unravel pathogenicity factors of the human pathogenic amoeba N. fowleri.</title>
        <authorList>
            <person name="Liechti N."/>
            <person name="Schurch N."/>
            <person name="Bruggmann R."/>
            <person name="Wittwer M."/>
        </authorList>
    </citation>
    <scope>NUCLEOTIDE SEQUENCE [LARGE SCALE GENOMIC DNA]</scope>
    <source>
        <strain evidence="2 3">ATCC 30569</strain>
    </source>
</reference>
<dbReference type="Proteomes" id="UP000816034">
    <property type="component" value="Unassembled WGS sequence"/>
</dbReference>
<feature type="compositionally biased region" description="Polar residues" evidence="1">
    <location>
        <begin position="214"/>
        <end position="230"/>
    </location>
</feature>
<feature type="compositionally biased region" description="Low complexity" evidence="1">
    <location>
        <begin position="195"/>
        <end position="213"/>
    </location>
</feature>